<dbReference type="PANTHER" id="PTHR46467:SF1">
    <property type="entry name" value="TETHER CONTAINING UBX DOMAIN FOR GLUT4"/>
    <property type="match status" value="1"/>
</dbReference>
<dbReference type="PANTHER" id="PTHR46467">
    <property type="entry name" value="TETHER CONTAINING UBX DOMAIN FOR GLUT4"/>
    <property type="match status" value="1"/>
</dbReference>
<dbReference type="OMA" id="FFHISCI"/>
<dbReference type="GO" id="GO:0012506">
    <property type="term" value="C:vesicle membrane"/>
    <property type="evidence" value="ECO:0007669"/>
    <property type="project" value="TreeGrafter"/>
</dbReference>
<feature type="compositionally biased region" description="Acidic residues" evidence="1">
    <location>
        <begin position="476"/>
        <end position="485"/>
    </location>
</feature>
<dbReference type="InterPro" id="IPR029071">
    <property type="entry name" value="Ubiquitin-like_domsf"/>
</dbReference>
<dbReference type="STRING" id="13249.T1ICN7"/>
<dbReference type="SUPFAM" id="SSF54236">
    <property type="entry name" value="Ubiquitin-like"/>
    <property type="match status" value="1"/>
</dbReference>
<dbReference type="GO" id="GO:0005634">
    <property type="term" value="C:nucleus"/>
    <property type="evidence" value="ECO:0007669"/>
    <property type="project" value="TreeGrafter"/>
</dbReference>
<keyword evidence="3" id="KW-1185">Reference proteome</keyword>
<feature type="region of interest" description="Disordered" evidence="1">
    <location>
        <begin position="470"/>
        <end position="492"/>
    </location>
</feature>
<name>T1ICN7_RHOPR</name>
<sequence>MHLLVEFENQVIEFIPKSDTTFGTLIKKICKKLALRPQSYCLGLVLILELNKDNSCGLRKKDNIRFENGATITESGLSNGDRIYLFEKELVNLKKKVSVTIQFNDYSAGGLFKITDTLLAVLKTLASDKIIDKEGVEPSLHFTEVKFSGYDQLSTTKLTDLGVLEGEKISMKFFYRYISPKMKTQDSDESTDSQSVPKSDRDRSETEEGESEIQRNIFSNRKRFVICYTQLEDYPYIAPKRSLLFKLPGKLNRRHQVLRSFFHISCIEIGMLLKEFEKVGLGNEGKLLTSKTRNRLRRQAFLIEEDLLDEKVTALRICFYGGYILQSIFKPTDTIYDVKQLIKSLLKKENGSFFLYKLRPFQIFHNPKMSLADGGLVPTSEIYFGPEYKAHKNRFIKTDFIQNSLVTHCVACKVAMMLRIFPNDDLHAASNAYSRAKNKAKNDTTSEFGESMNYQGSPMEEDFVERMKNKFKESEEKDSEIEESLTSERDQKVEEIIGENEIIRDDLIDKDESGDKLTFSETDSDGFSDITSSTESI</sequence>
<dbReference type="EnsemblMetazoa" id="RPRC014057-RA">
    <property type="protein sequence ID" value="RPRC014057-PA"/>
    <property type="gene ID" value="RPRC014057"/>
</dbReference>
<dbReference type="HOGENOM" id="CLU_507470_0_0_1"/>
<dbReference type="Proteomes" id="UP000015103">
    <property type="component" value="Unassembled WGS sequence"/>
</dbReference>
<dbReference type="GO" id="GO:0006886">
    <property type="term" value="P:intracellular protein transport"/>
    <property type="evidence" value="ECO:0007669"/>
    <property type="project" value="TreeGrafter"/>
</dbReference>
<dbReference type="FunCoup" id="T1ICN7">
    <property type="interactions" value="770"/>
</dbReference>
<dbReference type="eggNOG" id="KOG2699">
    <property type="taxonomic scope" value="Eukaryota"/>
</dbReference>
<reference evidence="2" key="1">
    <citation type="submission" date="2015-05" db="UniProtKB">
        <authorList>
            <consortium name="EnsemblMetazoa"/>
        </authorList>
    </citation>
    <scope>IDENTIFICATION</scope>
</reference>
<dbReference type="InParanoid" id="T1ICN7"/>
<dbReference type="Gene3D" id="3.10.20.90">
    <property type="entry name" value="Phosphatidylinositol 3-kinase Catalytic Subunit, Chain A, domain 1"/>
    <property type="match status" value="1"/>
</dbReference>
<feature type="compositionally biased region" description="Basic and acidic residues" evidence="1">
    <location>
        <begin position="504"/>
        <end position="515"/>
    </location>
</feature>
<protein>
    <submittedName>
        <fullName evidence="2">Uncharacterized protein</fullName>
    </submittedName>
</protein>
<evidence type="ECO:0000313" key="2">
    <source>
        <dbReference type="EnsemblMetazoa" id="RPRC014057-PA"/>
    </source>
</evidence>
<proteinExistence type="predicted"/>
<dbReference type="AlphaFoldDB" id="T1ICN7"/>
<feature type="region of interest" description="Disordered" evidence="1">
    <location>
        <begin position="504"/>
        <end position="537"/>
    </location>
</feature>
<dbReference type="VEuPathDB" id="VectorBase:RPRC014057"/>
<organism evidence="2 3">
    <name type="scientific">Rhodnius prolixus</name>
    <name type="common">Triatomid bug</name>
    <dbReference type="NCBI Taxonomy" id="13249"/>
    <lineage>
        <taxon>Eukaryota</taxon>
        <taxon>Metazoa</taxon>
        <taxon>Ecdysozoa</taxon>
        <taxon>Arthropoda</taxon>
        <taxon>Hexapoda</taxon>
        <taxon>Insecta</taxon>
        <taxon>Pterygota</taxon>
        <taxon>Neoptera</taxon>
        <taxon>Paraneoptera</taxon>
        <taxon>Hemiptera</taxon>
        <taxon>Heteroptera</taxon>
        <taxon>Panheteroptera</taxon>
        <taxon>Cimicomorpha</taxon>
        <taxon>Reduviidae</taxon>
        <taxon>Triatominae</taxon>
        <taxon>Rhodnius</taxon>
    </lineage>
</organism>
<accession>T1ICN7</accession>
<dbReference type="EMBL" id="ACPB03009853">
    <property type="status" value="NOT_ANNOTATED_CDS"/>
    <property type="molecule type" value="Genomic_DNA"/>
</dbReference>
<dbReference type="GO" id="GO:0005737">
    <property type="term" value="C:cytoplasm"/>
    <property type="evidence" value="ECO:0007669"/>
    <property type="project" value="TreeGrafter"/>
</dbReference>
<evidence type="ECO:0000313" key="3">
    <source>
        <dbReference type="Proteomes" id="UP000015103"/>
    </source>
</evidence>
<feature type="region of interest" description="Disordered" evidence="1">
    <location>
        <begin position="184"/>
        <end position="213"/>
    </location>
</feature>
<evidence type="ECO:0000256" key="1">
    <source>
        <dbReference type="SAM" id="MobiDB-lite"/>
    </source>
</evidence>